<dbReference type="SUPFAM" id="SSF48371">
    <property type="entry name" value="ARM repeat"/>
    <property type="match status" value="1"/>
</dbReference>
<dbReference type="PANTHER" id="PTHR10063">
    <property type="entry name" value="TUBERIN"/>
    <property type="match status" value="1"/>
</dbReference>
<dbReference type="EMBL" id="NCKV01001650">
    <property type="protein sequence ID" value="RWS27967.1"/>
    <property type="molecule type" value="Genomic_DNA"/>
</dbReference>
<dbReference type="Pfam" id="PF20412">
    <property type="entry name" value="RALGAPB_N"/>
    <property type="match status" value="1"/>
</dbReference>
<keyword evidence="1" id="KW-0343">GTPase activation</keyword>
<gene>
    <name evidence="5" type="ORF">B4U80_09545</name>
</gene>
<keyword evidence="2" id="KW-0597">Phosphoprotein</keyword>
<name>A0A443SKC2_9ACAR</name>
<feature type="region of interest" description="Disordered" evidence="3">
    <location>
        <begin position="1405"/>
        <end position="1426"/>
    </location>
</feature>
<feature type="compositionally biased region" description="Polar residues" evidence="3">
    <location>
        <begin position="677"/>
        <end position="687"/>
    </location>
</feature>
<evidence type="ECO:0000256" key="1">
    <source>
        <dbReference type="ARBA" id="ARBA00022468"/>
    </source>
</evidence>
<feature type="domain" description="Rap-GAP" evidence="4">
    <location>
        <begin position="1514"/>
        <end position="1729"/>
    </location>
</feature>
<keyword evidence="6" id="KW-1185">Reference proteome</keyword>
<dbReference type="GO" id="GO:0005737">
    <property type="term" value="C:cytoplasm"/>
    <property type="evidence" value="ECO:0007669"/>
    <property type="project" value="TreeGrafter"/>
</dbReference>
<comment type="caution">
    <text evidence="5">The sequence shown here is derived from an EMBL/GenBank/DDBJ whole genome shotgun (WGS) entry which is preliminary data.</text>
</comment>
<evidence type="ECO:0000313" key="5">
    <source>
        <dbReference type="EMBL" id="RWS27967.1"/>
    </source>
</evidence>
<dbReference type="Gene3D" id="3.40.50.11210">
    <property type="entry name" value="Rap/Ran-GAP"/>
    <property type="match status" value="1"/>
</dbReference>
<dbReference type="GO" id="GO:0005096">
    <property type="term" value="F:GTPase activator activity"/>
    <property type="evidence" value="ECO:0007669"/>
    <property type="project" value="UniProtKB-KW"/>
</dbReference>
<dbReference type="InterPro" id="IPR027107">
    <property type="entry name" value="Tuberin/Ral-act_asu"/>
</dbReference>
<feature type="compositionally biased region" description="Low complexity" evidence="3">
    <location>
        <begin position="1768"/>
        <end position="1780"/>
    </location>
</feature>
<dbReference type="PROSITE" id="PS50085">
    <property type="entry name" value="RAPGAP"/>
    <property type="match status" value="1"/>
</dbReference>
<evidence type="ECO:0000256" key="3">
    <source>
        <dbReference type="SAM" id="MobiDB-lite"/>
    </source>
</evidence>
<dbReference type="InterPro" id="IPR016024">
    <property type="entry name" value="ARM-type_fold"/>
</dbReference>
<dbReference type="InterPro" id="IPR046859">
    <property type="entry name" value="RGPA/RALGAPB_N"/>
</dbReference>
<evidence type="ECO:0000259" key="4">
    <source>
        <dbReference type="PROSITE" id="PS50085"/>
    </source>
</evidence>
<accession>A0A443SKC2</accession>
<feature type="compositionally biased region" description="Low complexity" evidence="3">
    <location>
        <begin position="1413"/>
        <end position="1426"/>
    </location>
</feature>
<dbReference type="PANTHER" id="PTHR10063:SF11">
    <property type="entry name" value="RHO GTPASE-ACTIVATING PROTEIN CG5521-RELATED"/>
    <property type="match status" value="1"/>
</dbReference>
<proteinExistence type="predicted"/>
<dbReference type="VEuPathDB" id="VectorBase:LDEU004072"/>
<dbReference type="SUPFAM" id="SSF111347">
    <property type="entry name" value="Rap/Ran-GAP"/>
    <property type="match status" value="1"/>
</dbReference>
<feature type="region of interest" description="Disordered" evidence="3">
    <location>
        <begin position="1764"/>
        <end position="1795"/>
    </location>
</feature>
<feature type="compositionally biased region" description="Polar residues" evidence="3">
    <location>
        <begin position="658"/>
        <end position="668"/>
    </location>
</feature>
<dbReference type="OrthoDB" id="19311at2759"/>
<dbReference type="InterPro" id="IPR000331">
    <property type="entry name" value="Rap/Ran_GAP_dom"/>
</dbReference>
<dbReference type="GO" id="GO:0005634">
    <property type="term" value="C:nucleus"/>
    <property type="evidence" value="ECO:0007669"/>
    <property type="project" value="InterPro"/>
</dbReference>
<dbReference type="FunFam" id="3.40.50.11210:FF:000001">
    <property type="entry name" value="Ral GTPase-activating protein subunit alpha-1 isoform 1"/>
    <property type="match status" value="1"/>
</dbReference>
<feature type="region of interest" description="Disordered" evidence="3">
    <location>
        <begin position="655"/>
        <end position="705"/>
    </location>
</feature>
<feature type="non-terminal residue" evidence="5">
    <location>
        <position position="1795"/>
    </location>
</feature>
<dbReference type="GO" id="GO:0051056">
    <property type="term" value="P:regulation of small GTPase mediated signal transduction"/>
    <property type="evidence" value="ECO:0007669"/>
    <property type="project" value="InterPro"/>
</dbReference>
<dbReference type="Pfam" id="PF02145">
    <property type="entry name" value="Rap_GAP"/>
    <property type="match status" value="1"/>
</dbReference>
<protein>
    <submittedName>
        <fullName evidence="5">Ral GTPase-activating protein subunit alpha-1-like protein</fullName>
    </submittedName>
</protein>
<reference evidence="5 6" key="1">
    <citation type="journal article" date="2018" name="Gigascience">
        <title>Genomes of trombidid mites reveal novel predicted allergens and laterally-transferred genes associated with secondary metabolism.</title>
        <authorList>
            <person name="Dong X."/>
            <person name="Chaisiri K."/>
            <person name="Xia D."/>
            <person name="Armstrong S.D."/>
            <person name="Fang Y."/>
            <person name="Donnelly M.J."/>
            <person name="Kadowaki T."/>
            <person name="McGarry J.W."/>
            <person name="Darby A.C."/>
            <person name="Makepeace B.L."/>
        </authorList>
    </citation>
    <scope>NUCLEOTIDE SEQUENCE [LARGE SCALE GENOMIC DNA]</scope>
    <source>
        <strain evidence="5">UoL-UT</strain>
    </source>
</reference>
<evidence type="ECO:0000313" key="6">
    <source>
        <dbReference type="Proteomes" id="UP000288716"/>
    </source>
</evidence>
<dbReference type="STRING" id="299467.A0A443SKC2"/>
<dbReference type="Proteomes" id="UP000288716">
    <property type="component" value="Unassembled WGS sequence"/>
</dbReference>
<evidence type="ECO:0000256" key="2">
    <source>
        <dbReference type="ARBA" id="ARBA00022553"/>
    </source>
</evidence>
<dbReference type="InterPro" id="IPR035974">
    <property type="entry name" value="Rap/Ran-GAP_sf"/>
</dbReference>
<sequence>MFSKKPHIDAKKSSQKVLDTKKDSFHRIKHLRLLLGQSFIFNCFSENCIERHYYDVLEAQNFFELYYSHIYFIFFDTITNLEAPLKQRGQKQAREELDSTLYIFEVRFHTIIKILVLLPELISKRWQHHSITVLFKKLLHHQNSIKMRQEGMRLFLIWYQIIEDVNDHEAEQMFMSLVPGIVPSVPNLFQTKNDQSSKETSFYTDYTPSNNANNDSVSPCELEPLVPVTNEPEPQDITCYYLQCLMDYVVSQVTKVQWKEHKASRHRKSFEFLFSRLRIVYFDHIFPNLNKNFVFYSPKAELPSMSENLSENTAFDPKRFKNRDTLPSCKAVIIRWLAKYLRTEEVQAVPRRESFDEINHQTQFRLPFGVSSVHHTNEQSNANEWREPSPAEYDIVKNTLNANVSNVSLVHELFRQAFLLPFSHAMTMRKVVAVYKDWIYRNGIEVPLFFKDAENDVDSCMTAVACLLRAFVTNASYVFLLYVPPEQPSLLEEQVDMCKRVLNIYRYMVMKLDMDKNTWYVIDVRCSVSLEQLLNVMLGITSKVLSENIPVRKEDTLGGRLAPAFFQTLIVTWIKANLAVHISNDLWVQFQSTLSSLTKWEELIKEWSKTMDTVTRVMSRYVYNINLHDLPLERPSERRKIRGFKKLTESGGRILDKSISSDNSSPRTPLSRMRSHSGASPPTTSPKHSIASESDVRSGVTRSASDSHLLERKQFWTSLKEKGYSCDERRAQYANLVERSKSLENIYRRIESPSFSEASISHSRSPSPTPSGGIDCNSLKDSPLNLDSGVSVSNESSSVTKSVIAGGTHRGWSHDSAVILWRRMLGVLGDFNFLEDPELHRHVLECVGKIIDDFCKVRDNLGISIDNQSTPSPPNLVPPIYYFAPSLFRAVQLNDNFRVGKLIAYKYISLIFIRRHEISLTPDLLACFYRCLFEGLASNDLEITRAIVKYCGSRLFSLGLPGSSCLLFCLMDAATKVLSSSDSKEIPRSEAIVLFGTLIGMTAIYKDVESLNPNSMKPELTQCKDLKVNVQDRLLNKLLKASKKETTGFGRSTAFNSLGIFIYNELLNRSNHPRLVEVTDVLISATNFSNRVLSRIACDVLRLLCDHVTYLVDNRPEIPRRIIEGLLSSLIMHWQYAHKHDCMKEMKNLLISLMLCLGEWCLCVPKVFLITKQATESSSDSLLQSVLNGLTCIIKGEHSFANMGKKFNSDMDYTILVDNMNTMSVTPTVSPRRGLIMKTDNDDKKVVQLAAKLLVGHLLNFLGHFPLPLLGASRLTCLINEDDENPFFCKPDDQDELSVDLFSAPNVLFFIVNDCSIVSFVDYGSQSNCNTRMIVRDLIGKFAWDCSQFNVVGNKNVVRKRKANDSLRSGKRADGCTNDDKDINVSDRTDPLDTLLRYISHTSPECMSNRKQSPSNSSAPSNSNAAQTEENMIALLLNQQYQEMNYVEYLSTRTEDKLRGNTEADNQNNSIHSYEMQPAFKHCRQLIDQLGSLLWERRTKIDLLNKNEHVLRELRNLDNQTNRETHKIAVIYVAEGQEDKNSILLNESGSQAYEEFVAGLGWEVDLGGHMGFRGGLQQNKSTGITAPYYANSFIEVIFHVSTRIATPKEESDSLTKKLRHLGNDEVHIVWSEHTRDYRRNIIATEFGDVLIVIYPLSAFPGYYRIHVSRKPEVPCFGPLFSGAVVSHSALPGLVRATAINASRAKRMQLCQDRGYMNYFEERSRSIDTIVEKHKQQKCFEEFASTVYSPLPLGLLTPRPMSSLSAAMTGSTTETSSTCSSNQLLIADPSKVRNRP</sequence>
<organism evidence="5 6">
    <name type="scientific">Leptotrombidium deliense</name>
    <dbReference type="NCBI Taxonomy" id="299467"/>
    <lineage>
        <taxon>Eukaryota</taxon>
        <taxon>Metazoa</taxon>
        <taxon>Ecdysozoa</taxon>
        <taxon>Arthropoda</taxon>
        <taxon>Chelicerata</taxon>
        <taxon>Arachnida</taxon>
        <taxon>Acari</taxon>
        <taxon>Acariformes</taxon>
        <taxon>Trombidiformes</taxon>
        <taxon>Prostigmata</taxon>
        <taxon>Anystina</taxon>
        <taxon>Parasitengona</taxon>
        <taxon>Trombiculoidea</taxon>
        <taxon>Trombiculidae</taxon>
        <taxon>Leptotrombidium</taxon>
    </lineage>
</organism>